<keyword evidence="1" id="KW-0472">Membrane</keyword>
<evidence type="ECO:0000313" key="3">
    <source>
        <dbReference type="Proteomes" id="UP000515297"/>
    </source>
</evidence>
<gene>
    <name evidence="2" type="ORF">H4O24_13770</name>
</gene>
<reference evidence="2 3" key="1">
    <citation type="submission" date="2020-08" db="EMBL/GenBank/DDBJ databases">
        <authorList>
            <person name="Liu G."/>
            <person name="Sun C."/>
        </authorList>
    </citation>
    <scope>NUCLEOTIDE SEQUENCE [LARGE SCALE GENOMIC DNA]</scope>
    <source>
        <strain evidence="2 3">OT19</strain>
    </source>
</reference>
<organism evidence="2 3">
    <name type="scientific">Croceicoccus marinus</name>
    <dbReference type="NCBI Taxonomy" id="450378"/>
    <lineage>
        <taxon>Bacteria</taxon>
        <taxon>Pseudomonadati</taxon>
        <taxon>Pseudomonadota</taxon>
        <taxon>Alphaproteobacteria</taxon>
        <taxon>Sphingomonadales</taxon>
        <taxon>Erythrobacteraceae</taxon>
        <taxon>Croceicoccus</taxon>
    </lineage>
</organism>
<keyword evidence="1" id="KW-0812">Transmembrane</keyword>
<keyword evidence="1" id="KW-1133">Transmembrane helix</keyword>
<evidence type="ECO:0000313" key="2">
    <source>
        <dbReference type="EMBL" id="QNE04960.1"/>
    </source>
</evidence>
<feature type="transmembrane region" description="Helical" evidence="1">
    <location>
        <begin position="53"/>
        <end position="73"/>
    </location>
</feature>
<name>A0A7G6VT95_9SPHN</name>
<proteinExistence type="predicted"/>
<dbReference type="InterPro" id="IPR021484">
    <property type="entry name" value="DUF3137"/>
</dbReference>
<dbReference type="AlphaFoldDB" id="A0A7G6VT95"/>
<dbReference type="EMBL" id="CP060052">
    <property type="protein sequence ID" value="QNE04960.1"/>
    <property type="molecule type" value="Genomic_DNA"/>
</dbReference>
<evidence type="ECO:0000256" key="1">
    <source>
        <dbReference type="SAM" id="Phobius"/>
    </source>
</evidence>
<dbReference type="Proteomes" id="UP000515297">
    <property type="component" value="Chromosome"/>
</dbReference>
<accession>A0A7G6VT95</accession>
<dbReference type="Pfam" id="PF11335">
    <property type="entry name" value="DUF3137"/>
    <property type="match status" value="1"/>
</dbReference>
<protein>
    <submittedName>
        <fullName evidence="2">DUF3137 domain-containing protein</fullName>
    </submittedName>
</protein>
<sequence>MAARKGRWAQAPSPDASEWTMIELPQARTLMAGPLGGWLQEQKVMRSEAQAQALKRVWIAAAVLGPVLLVAWIALPAAFQVKAAVTGVILTFAWGWTRRPVNAARKSVKTGINQAIAKSLGLKFTLDTLPGTGFRRAKAMGMVPRHDRARFEDHWSGEIAGHHFELHEAKLEERRGSGKNRRRVTVFRGAIVTMQYGRGIHSRTLLLREGRHTGLFGGRKDSVRLDGERFEAVPVVHPDFEDSFDAWTTDPVEARYLIHPAYVERLIEIESSFAGKDICALFDGRHERGDMVIAIRTSNMFESGQMDAGMDEHMVARTIEQFGTLARLAETMNEFR</sequence>
<dbReference type="RefSeq" id="WP_185884192.1">
    <property type="nucleotide sequence ID" value="NZ_CP060052.1"/>
</dbReference>